<dbReference type="Gene3D" id="3.40.630.30">
    <property type="match status" value="1"/>
</dbReference>
<proteinExistence type="predicted"/>
<keyword evidence="2 4" id="KW-0012">Acyltransferase</keyword>
<dbReference type="EMBL" id="JBITMB010000012">
    <property type="protein sequence ID" value="MFI7445277.1"/>
    <property type="molecule type" value="Genomic_DNA"/>
</dbReference>
<dbReference type="GO" id="GO:0016746">
    <property type="term" value="F:acyltransferase activity"/>
    <property type="evidence" value="ECO:0007669"/>
    <property type="project" value="UniProtKB-KW"/>
</dbReference>
<evidence type="ECO:0000313" key="4">
    <source>
        <dbReference type="EMBL" id="MFI7445277.1"/>
    </source>
</evidence>
<keyword evidence="1 4" id="KW-0808">Transferase</keyword>
<dbReference type="Pfam" id="PF00583">
    <property type="entry name" value="Acetyltransf_1"/>
    <property type="match status" value="1"/>
</dbReference>
<dbReference type="EC" id="2.3.-.-" evidence="4"/>
<evidence type="ECO:0000313" key="5">
    <source>
        <dbReference type="Proteomes" id="UP001612928"/>
    </source>
</evidence>
<dbReference type="InterPro" id="IPR050832">
    <property type="entry name" value="Bact_Acetyltransf"/>
</dbReference>
<reference evidence="4 5" key="1">
    <citation type="submission" date="2024-10" db="EMBL/GenBank/DDBJ databases">
        <title>The Natural Products Discovery Center: Release of the First 8490 Sequenced Strains for Exploring Actinobacteria Biosynthetic Diversity.</title>
        <authorList>
            <person name="Kalkreuter E."/>
            <person name="Kautsar S.A."/>
            <person name="Yang D."/>
            <person name="Bader C.D."/>
            <person name="Teijaro C.N."/>
            <person name="Fluegel L."/>
            <person name="Davis C.M."/>
            <person name="Simpson J.R."/>
            <person name="Lauterbach L."/>
            <person name="Steele A.D."/>
            <person name="Gui C."/>
            <person name="Meng S."/>
            <person name="Li G."/>
            <person name="Viehrig K."/>
            <person name="Ye F."/>
            <person name="Su P."/>
            <person name="Kiefer A.F."/>
            <person name="Nichols A."/>
            <person name="Cepeda A.J."/>
            <person name="Yan W."/>
            <person name="Fan B."/>
            <person name="Jiang Y."/>
            <person name="Adhikari A."/>
            <person name="Zheng C.-J."/>
            <person name="Schuster L."/>
            <person name="Cowan T.M."/>
            <person name="Smanski M.J."/>
            <person name="Chevrette M.G."/>
            <person name="De Carvalho L.P.S."/>
            <person name="Shen B."/>
        </authorList>
    </citation>
    <scope>NUCLEOTIDE SEQUENCE [LARGE SCALE GENOMIC DNA]</scope>
    <source>
        <strain evidence="4 5">NPDC049503</strain>
    </source>
</reference>
<accession>A0ABW8AES4</accession>
<dbReference type="RefSeq" id="WP_397025693.1">
    <property type="nucleotide sequence ID" value="NZ_JBITMB010000012.1"/>
</dbReference>
<gene>
    <name evidence="4" type="ORF">ACIBP5_35355</name>
</gene>
<dbReference type="InterPro" id="IPR000182">
    <property type="entry name" value="GNAT_dom"/>
</dbReference>
<keyword evidence="5" id="KW-1185">Reference proteome</keyword>
<dbReference type="SUPFAM" id="SSF55729">
    <property type="entry name" value="Acyl-CoA N-acyltransferases (Nat)"/>
    <property type="match status" value="1"/>
</dbReference>
<dbReference type="PROSITE" id="PS51186">
    <property type="entry name" value="GNAT"/>
    <property type="match status" value="1"/>
</dbReference>
<organism evidence="4 5">
    <name type="scientific">Nonomuraea indica</name>
    <dbReference type="NCBI Taxonomy" id="1581193"/>
    <lineage>
        <taxon>Bacteria</taxon>
        <taxon>Bacillati</taxon>
        <taxon>Actinomycetota</taxon>
        <taxon>Actinomycetes</taxon>
        <taxon>Streptosporangiales</taxon>
        <taxon>Streptosporangiaceae</taxon>
        <taxon>Nonomuraea</taxon>
    </lineage>
</organism>
<dbReference type="CDD" id="cd04301">
    <property type="entry name" value="NAT_SF"/>
    <property type="match status" value="1"/>
</dbReference>
<protein>
    <submittedName>
        <fullName evidence="4">GNAT family N-acetyltransferase</fullName>
        <ecNumber evidence="4">2.3.-.-</ecNumber>
    </submittedName>
</protein>
<sequence>MASDFTIRRAGPADSVVVGDIHATTWLAAYARFFDPEFCARAAEQRRTRWHRVLAETTDTVLLASAGERPLAFSRFGASSRRPGAAEIIGFYNHPDGWGTGIAGALMTATLAALRDEGYGLAHLWTLRDTPQARRFYAKCGLTESGEQRVDDYGGTAIDEVEYEIRL</sequence>
<comment type="caution">
    <text evidence="4">The sequence shown here is derived from an EMBL/GenBank/DDBJ whole genome shotgun (WGS) entry which is preliminary data.</text>
</comment>
<evidence type="ECO:0000259" key="3">
    <source>
        <dbReference type="PROSITE" id="PS51186"/>
    </source>
</evidence>
<dbReference type="InterPro" id="IPR016181">
    <property type="entry name" value="Acyl_CoA_acyltransferase"/>
</dbReference>
<dbReference type="Proteomes" id="UP001612928">
    <property type="component" value="Unassembled WGS sequence"/>
</dbReference>
<name>A0ABW8AES4_9ACTN</name>
<feature type="domain" description="N-acetyltransferase" evidence="3">
    <location>
        <begin position="5"/>
        <end position="167"/>
    </location>
</feature>
<dbReference type="PANTHER" id="PTHR43877">
    <property type="entry name" value="AMINOALKYLPHOSPHONATE N-ACETYLTRANSFERASE-RELATED-RELATED"/>
    <property type="match status" value="1"/>
</dbReference>
<evidence type="ECO:0000256" key="1">
    <source>
        <dbReference type="ARBA" id="ARBA00022679"/>
    </source>
</evidence>
<evidence type="ECO:0000256" key="2">
    <source>
        <dbReference type="ARBA" id="ARBA00023315"/>
    </source>
</evidence>